<evidence type="ECO:0000256" key="4">
    <source>
        <dbReference type="ARBA" id="ARBA00023157"/>
    </source>
</evidence>
<dbReference type="InterPro" id="IPR033116">
    <property type="entry name" value="TRYPSIN_SER"/>
</dbReference>
<dbReference type="eggNOG" id="KOG3627">
    <property type="taxonomic scope" value="Eukaryota"/>
</dbReference>
<dbReference type="EMBL" id="GG666510">
    <property type="protein sequence ID" value="EEN60786.1"/>
    <property type="molecule type" value="Genomic_DNA"/>
</dbReference>
<dbReference type="AlphaFoldDB" id="C3YFY1"/>
<keyword evidence="5" id="KW-0378">Hydrolase</keyword>
<keyword evidence="5" id="KW-0720">Serine protease</keyword>
<accession>C3YFY1</accession>
<dbReference type="SUPFAM" id="SSF50494">
    <property type="entry name" value="Trypsin-like serine proteases"/>
    <property type="match status" value="1"/>
</dbReference>
<evidence type="ECO:0000259" key="7">
    <source>
        <dbReference type="PROSITE" id="PS50240"/>
    </source>
</evidence>
<dbReference type="PANTHER" id="PTHR24252:SF8">
    <property type="entry name" value="ACROSIN"/>
    <property type="match status" value="1"/>
</dbReference>
<organism>
    <name type="scientific">Branchiostoma floridae</name>
    <name type="common">Florida lancelet</name>
    <name type="synonym">Amphioxus</name>
    <dbReference type="NCBI Taxonomy" id="7739"/>
    <lineage>
        <taxon>Eukaryota</taxon>
        <taxon>Metazoa</taxon>
        <taxon>Chordata</taxon>
        <taxon>Cephalochordata</taxon>
        <taxon>Leptocardii</taxon>
        <taxon>Amphioxiformes</taxon>
        <taxon>Branchiostomatidae</taxon>
        <taxon>Branchiostoma</taxon>
    </lineage>
</organism>
<dbReference type="CDD" id="cd00190">
    <property type="entry name" value="Tryp_SPc"/>
    <property type="match status" value="1"/>
</dbReference>
<keyword evidence="6" id="KW-0732">Signal</keyword>
<dbReference type="InterPro" id="IPR018114">
    <property type="entry name" value="TRYPSIN_HIS"/>
</dbReference>
<protein>
    <recommendedName>
        <fullName evidence="3">Acrosin</fullName>
        <ecNumber evidence="2">3.4.21.10</ecNumber>
    </recommendedName>
</protein>
<dbReference type="GO" id="GO:0006508">
    <property type="term" value="P:proteolysis"/>
    <property type="evidence" value="ECO:0007669"/>
    <property type="project" value="UniProtKB-KW"/>
</dbReference>
<evidence type="ECO:0000256" key="6">
    <source>
        <dbReference type="SAM" id="SignalP"/>
    </source>
</evidence>
<dbReference type="PROSITE" id="PS50240">
    <property type="entry name" value="TRYPSIN_DOM"/>
    <property type="match status" value="1"/>
</dbReference>
<proteinExistence type="predicted"/>
<evidence type="ECO:0000256" key="1">
    <source>
        <dbReference type="ARBA" id="ARBA00001656"/>
    </source>
</evidence>
<dbReference type="InParanoid" id="C3YFY1"/>
<keyword evidence="4" id="KW-1015">Disulfide bond</keyword>
<dbReference type="EC" id="3.4.21.10" evidence="2"/>
<dbReference type="Pfam" id="PF00089">
    <property type="entry name" value="Trypsin"/>
    <property type="match status" value="2"/>
</dbReference>
<reference evidence="8" key="1">
    <citation type="journal article" date="2008" name="Nature">
        <title>The amphioxus genome and the evolution of the chordate karyotype.</title>
        <authorList>
            <consortium name="US DOE Joint Genome Institute (JGI-PGF)"/>
            <person name="Putnam N.H."/>
            <person name="Butts T."/>
            <person name="Ferrier D.E.K."/>
            <person name="Furlong R.F."/>
            <person name="Hellsten U."/>
            <person name="Kawashima T."/>
            <person name="Robinson-Rechavi M."/>
            <person name="Shoguchi E."/>
            <person name="Terry A."/>
            <person name="Yu J.-K."/>
            <person name="Benito-Gutierrez E.L."/>
            <person name="Dubchak I."/>
            <person name="Garcia-Fernandez J."/>
            <person name="Gibson-Brown J.J."/>
            <person name="Grigoriev I.V."/>
            <person name="Horton A.C."/>
            <person name="de Jong P.J."/>
            <person name="Jurka J."/>
            <person name="Kapitonov V.V."/>
            <person name="Kohara Y."/>
            <person name="Kuroki Y."/>
            <person name="Lindquist E."/>
            <person name="Lucas S."/>
            <person name="Osoegawa K."/>
            <person name="Pennacchio L.A."/>
            <person name="Salamov A.A."/>
            <person name="Satou Y."/>
            <person name="Sauka-Spengler T."/>
            <person name="Schmutz J."/>
            <person name="Shin-I T."/>
            <person name="Toyoda A."/>
            <person name="Bronner-Fraser M."/>
            <person name="Fujiyama A."/>
            <person name="Holland L.Z."/>
            <person name="Holland P.W.H."/>
            <person name="Satoh N."/>
            <person name="Rokhsar D.S."/>
        </authorList>
    </citation>
    <scope>NUCLEOTIDE SEQUENCE [LARGE SCALE GENOMIC DNA]</scope>
    <source>
        <strain evidence="8">S238N-H82</strain>
        <tissue evidence="8">Testes</tissue>
    </source>
</reference>
<evidence type="ECO:0000256" key="2">
    <source>
        <dbReference type="ARBA" id="ARBA00012050"/>
    </source>
</evidence>
<dbReference type="Gene3D" id="2.40.10.10">
    <property type="entry name" value="Trypsin-like serine proteases"/>
    <property type="match status" value="2"/>
</dbReference>
<name>C3YFY1_BRAFL</name>
<dbReference type="InterPro" id="IPR043504">
    <property type="entry name" value="Peptidase_S1_PA_chymotrypsin"/>
</dbReference>
<evidence type="ECO:0000313" key="8">
    <source>
        <dbReference type="EMBL" id="EEN60786.1"/>
    </source>
</evidence>
<evidence type="ECO:0000256" key="5">
    <source>
        <dbReference type="RuleBase" id="RU363034"/>
    </source>
</evidence>
<keyword evidence="5" id="KW-0645">Protease</keyword>
<comment type="catalytic activity">
    <reaction evidence="1">
        <text>Preferential cleavage: Arg-|-Xaa, Lys-|-Xaa.</text>
        <dbReference type="EC" id="3.4.21.10"/>
    </reaction>
</comment>
<feature type="domain" description="Peptidase S1" evidence="7">
    <location>
        <begin position="43"/>
        <end position="184"/>
    </location>
</feature>
<dbReference type="PROSITE" id="PS00135">
    <property type="entry name" value="TRYPSIN_SER"/>
    <property type="match status" value="1"/>
</dbReference>
<feature type="chain" id="PRO_5002933579" description="Acrosin" evidence="6">
    <location>
        <begin position="23"/>
        <end position="184"/>
    </location>
</feature>
<dbReference type="STRING" id="7739.C3YFY1"/>
<dbReference type="InterPro" id="IPR009003">
    <property type="entry name" value="Peptidase_S1_PA"/>
</dbReference>
<evidence type="ECO:0000256" key="3">
    <source>
        <dbReference type="ARBA" id="ARBA00017161"/>
    </source>
</evidence>
<dbReference type="InterPro" id="IPR001254">
    <property type="entry name" value="Trypsin_dom"/>
</dbReference>
<dbReference type="PROSITE" id="PS00134">
    <property type="entry name" value="TRYPSIN_HIS"/>
    <property type="match status" value="1"/>
</dbReference>
<feature type="signal peptide" evidence="6">
    <location>
        <begin position="1"/>
        <end position="22"/>
    </location>
</feature>
<sequence>MANLSLLICVMLAAALLGEGQAFEQCGQKGSVSRRRRDGDNRIVNGQDAGHGEFPWQISLQYSPFFLIPKQHLCGGTLIAKNWVLSAAHCFMQSQLQKAHGPMLSDAALKGYWGDLIQPGMIGFGTETVSACMGDSGGPLVCRNKDGFFDVAGIVSWGNGKCKGFPGVFSEVTHFLPWIKENMV</sequence>
<dbReference type="PANTHER" id="PTHR24252">
    <property type="entry name" value="ACROSIN-RELATED"/>
    <property type="match status" value="1"/>
</dbReference>
<dbReference type="GO" id="GO:0004252">
    <property type="term" value="F:serine-type endopeptidase activity"/>
    <property type="evidence" value="ECO:0007669"/>
    <property type="project" value="InterPro"/>
</dbReference>
<dbReference type="SMART" id="SM00020">
    <property type="entry name" value="Tryp_SPc"/>
    <property type="match status" value="1"/>
</dbReference>
<gene>
    <name evidence="8" type="ORF">BRAFLDRAFT_70627</name>
</gene>